<feature type="domain" description="DNA-directed DNA polymerase family B mitochondria/virus" evidence="9">
    <location>
        <begin position="16"/>
        <end position="245"/>
    </location>
</feature>
<gene>
    <name evidence="10" type="ORF">S01H4_41447</name>
</gene>
<protein>
    <recommendedName>
        <fullName evidence="2">DNA-directed DNA polymerase</fullName>
        <ecNumber evidence="2">2.7.7.7</ecNumber>
    </recommendedName>
</protein>
<dbReference type="InterPro" id="IPR043502">
    <property type="entry name" value="DNA/RNA_pol_sf"/>
</dbReference>
<keyword evidence="5" id="KW-0235">DNA replication</keyword>
<evidence type="ECO:0000256" key="6">
    <source>
        <dbReference type="ARBA" id="ARBA00022932"/>
    </source>
</evidence>
<keyword evidence="3" id="KW-0808">Transferase</keyword>
<keyword evidence="7" id="KW-0238">DNA-binding</keyword>
<dbReference type="GO" id="GO:0003677">
    <property type="term" value="F:DNA binding"/>
    <property type="evidence" value="ECO:0007669"/>
    <property type="project" value="UniProtKB-KW"/>
</dbReference>
<dbReference type="EC" id="2.7.7.7" evidence="2"/>
<dbReference type="EMBL" id="BART01022668">
    <property type="protein sequence ID" value="GAG99251.1"/>
    <property type="molecule type" value="Genomic_DNA"/>
</dbReference>
<comment type="catalytic activity">
    <reaction evidence="8">
        <text>DNA(n) + a 2'-deoxyribonucleoside 5'-triphosphate = DNA(n+1) + diphosphate</text>
        <dbReference type="Rhea" id="RHEA:22508"/>
        <dbReference type="Rhea" id="RHEA-COMP:17339"/>
        <dbReference type="Rhea" id="RHEA-COMP:17340"/>
        <dbReference type="ChEBI" id="CHEBI:33019"/>
        <dbReference type="ChEBI" id="CHEBI:61560"/>
        <dbReference type="ChEBI" id="CHEBI:173112"/>
        <dbReference type="EC" id="2.7.7.7"/>
    </reaction>
</comment>
<evidence type="ECO:0000256" key="3">
    <source>
        <dbReference type="ARBA" id="ARBA00022679"/>
    </source>
</evidence>
<evidence type="ECO:0000256" key="8">
    <source>
        <dbReference type="ARBA" id="ARBA00049244"/>
    </source>
</evidence>
<sequence>DLPKLEVDFATVSSTDLLKYCRRDVEIIKLAMEKYFTMIEVNDLGRFSLTKASQAFTAFRHRFMKVPISLHKHPEAIELERACYMGGRTEAFRMGQIKDGPFVMLDINSMYPFIMANTPVPTRLTYMEDNPHPDRVHRLLSHNAVQAEVDITTDEPAYATHYNERICFPVGSFTAFLGSTGLKYALEHNHVRKIKRLAWYDRAVVFSDYVEFFYTLRKHYQIEKNPIFALMSKDLLNTLYGKFAQYKPIIEEKEELDGPDYERIETIDLVRGVKLVEYKLLNKRFTEI</sequence>
<comment type="similarity">
    <text evidence="1">Belongs to the DNA polymerase type-B family.</text>
</comment>
<dbReference type="InterPro" id="IPR023211">
    <property type="entry name" value="DNA_pol_palm_dom_sf"/>
</dbReference>
<feature type="non-terminal residue" evidence="10">
    <location>
        <position position="1"/>
    </location>
</feature>
<evidence type="ECO:0000256" key="4">
    <source>
        <dbReference type="ARBA" id="ARBA00022695"/>
    </source>
</evidence>
<proteinExistence type="inferred from homology"/>
<comment type="caution">
    <text evidence="10">The sequence shown here is derived from an EMBL/GenBank/DDBJ whole genome shotgun (WGS) entry which is preliminary data.</text>
</comment>
<name>X1DS65_9ZZZZ</name>
<dbReference type="AlphaFoldDB" id="X1DS65"/>
<accession>X1DS65</accession>
<dbReference type="GO" id="GO:0000166">
    <property type="term" value="F:nucleotide binding"/>
    <property type="evidence" value="ECO:0007669"/>
    <property type="project" value="InterPro"/>
</dbReference>
<evidence type="ECO:0000256" key="1">
    <source>
        <dbReference type="ARBA" id="ARBA00005755"/>
    </source>
</evidence>
<dbReference type="Gene3D" id="3.90.1600.10">
    <property type="entry name" value="Palm domain of DNA polymerase"/>
    <property type="match status" value="1"/>
</dbReference>
<evidence type="ECO:0000256" key="7">
    <source>
        <dbReference type="ARBA" id="ARBA00023125"/>
    </source>
</evidence>
<keyword evidence="4" id="KW-0548">Nucleotidyltransferase</keyword>
<dbReference type="GO" id="GO:0006260">
    <property type="term" value="P:DNA replication"/>
    <property type="evidence" value="ECO:0007669"/>
    <property type="project" value="UniProtKB-KW"/>
</dbReference>
<evidence type="ECO:0000313" key="10">
    <source>
        <dbReference type="EMBL" id="GAG99251.1"/>
    </source>
</evidence>
<keyword evidence="6" id="KW-0239">DNA-directed DNA polymerase</keyword>
<dbReference type="InterPro" id="IPR004868">
    <property type="entry name" value="DNA-dir_DNA_pol_B_mt/vir"/>
</dbReference>
<dbReference type="SUPFAM" id="SSF56672">
    <property type="entry name" value="DNA/RNA polymerases"/>
    <property type="match status" value="1"/>
</dbReference>
<reference evidence="10" key="1">
    <citation type="journal article" date="2014" name="Front. Microbiol.">
        <title>High frequency of phylogenetically diverse reductive dehalogenase-homologous genes in deep subseafloor sedimentary metagenomes.</title>
        <authorList>
            <person name="Kawai M."/>
            <person name="Futagami T."/>
            <person name="Toyoda A."/>
            <person name="Takaki Y."/>
            <person name="Nishi S."/>
            <person name="Hori S."/>
            <person name="Arai W."/>
            <person name="Tsubouchi T."/>
            <person name="Morono Y."/>
            <person name="Uchiyama I."/>
            <person name="Ito T."/>
            <person name="Fujiyama A."/>
            <person name="Inagaki F."/>
            <person name="Takami H."/>
        </authorList>
    </citation>
    <scope>NUCLEOTIDE SEQUENCE</scope>
    <source>
        <strain evidence="10">Expedition CK06-06</strain>
    </source>
</reference>
<evidence type="ECO:0000256" key="2">
    <source>
        <dbReference type="ARBA" id="ARBA00012417"/>
    </source>
</evidence>
<evidence type="ECO:0000259" key="9">
    <source>
        <dbReference type="Pfam" id="PF03175"/>
    </source>
</evidence>
<organism evidence="10">
    <name type="scientific">marine sediment metagenome</name>
    <dbReference type="NCBI Taxonomy" id="412755"/>
    <lineage>
        <taxon>unclassified sequences</taxon>
        <taxon>metagenomes</taxon>
        <taxon>ecological metagenomes</taxon>
    </lineage>
</organism>
<dbReference type="Gene3D" id="1.10.287.690">
    <property type="entry name" value="Helix hairpin bin"/>
    <property type="match status" value="1"/>
</dbReference>
<dbReference type="Pfam" id="PF03175">
    <property type="entry name" value="DNA_pol_B_2"/>
    <property type="match status" value="1"/>
</dbReference>
<feature type="non-terminal residue" evidence="10">
    <location>
        <position position="288"/>
    </location>
</feature>
<dbReference type="GO" id="GO:0003887">
    <property type="term" value="F:DNA-directed DNA polymerase activity"/>
    <property type="evidence" value="ECO:0007669"/>
    <property type="project" value="UniProtKB-KW"/>
</dbReference>
<evidence type="ECO:0000256" key="5">
    <source>
        <dbReference type="ARBA" id="ARBA00022705"/>
    </source>
</evidence>